<protein>
    <submittedName>
        <fullName evidence="1">Uncharacterized protein</fullName>
    </submittedName>
</protein>
<dbReference type="OrthoDB" id="770241at2759"/>
<proteinExistence type="predicted"/>
<evidence type="ECO:0000313" key="1">
    <source>
        <dbReference type="EMBL" id="KZV52268.1"/>
    </source>
</evidence>
<accession>A0A2Z7D4S7</accession>
<reference evidence="1 2" key="1">
    <citation type="journal article" date="2015" name="Proc. Natl. Acad. Sci. U.S.A.">
        <title>The resurrection genome of Boea hygrometrica: A blueprint for survival of dehydration.</title>
        <authorList>
            <person name="Xiao L."/>
            <person name="Yang G."/>
            <person name="Zhang L."/>
            <person name="Yang X."/>
            <person name="Zhao S."/>
            <person name="Ji Z."/>
            <person name="Zhou Q."/>
            <person name="Hu M."/>
            <person name="Wang Y."/>
            <person name="Chen M."/>
            <person name="Xu Y."/>
            <person name="Jin H."/>
            <person name="Xiao X."/>
            <person name="Hu G."/>
            <person name="Bao F."/>
            <person name="Hu Y."/>
            <person name="Wan P."/>
            <person name="Li L."/>
            <person name="Deng X."/>
            <person name="Kuang T."/>
            <person name="Xiang C."/>
            <person name="Zhu J.K."/>
            <person name="Oliver M.J."/>
            <person name="He Y."/>
        </authorList>
    </citation>
    <scope>NUCLEOTIDE SEQUENCE [LARGE SCALE GENOMIC DNA]</scope>
    <source>
        <strain evidence="2">cv. XS01</strain>
    </source>
</reference>
<organism evidence="1 2">
    <name type="scientific">Dorcoceras hygrometricum</name>
    <dbReference type="NCBI Taxonomy" id="472368"/>
    <lineage>
        <taxon>Eukaryota</taxon>
        <taxon>Viridiplantae</taxon>
        <taxon>Streptophyta</taxon>
        <taxon>Embryophyta</taxon>
        <taxon>Tracheophyta</taxon>
        <taxon>Spermatophyta</taxon>
        <taxon>Magnoliopsida</taxon>
        <taxon>eudicotyledons</taxon>
        <taxon>Gunneridae</taxon>
        <taxon>Pentapetalae</taxon>
        <taxon>asterids</taxon>
        <taxon>lamiids</taxon>
        <taxon>Lamiales</taxon>
        <taxon>Gesneriaceae</taxon>
        <taxon>Didymocarpoideae</taxon>
        <taxon>Trichosporeae</taxon>
        <taxon>Loxocarpinae</taxon>
        <taxon>Dorcoceras</taxon>
    </lineage>
</organism>
<dbReference type="PANTHER" id="PTHR37763:SF1">
    <property type="entry name" value="EXOSOME COMPLEX EXONUCLEASE"/>
    <property type="match status" value="1"/>
</dbReference>
<name>A0A2Z7D4S7_9LAMI</name>
<dbReference type="PANTHER" id="PTHR37763">
    <property type="entry name" value="EXOSOME COMPLEX EXONUCLEASE"/>
    <property type="match status" value="1"/>
</dbReference>
<gene>
    <name evidence="1" type="ORF">F511_14164</name>
</gene>
<dbReference type="EMBL" id="KQ991137">
    <property type="protein sequence ID" value="KZV52268.1"/>
    <property type="molecule type" value="Genomic_DNA"/>
</dbReference>
<keyword evidence="2" id="KW-1185">Reference proteome</keyword>
<dbReference type="AlphaFoldDB" id="A0A2Z7D4S7"/>
<evidence type="ECO:0000313" key="2">
    <source>
        <dbReference type="Proteomes" id="UP000250235"/>
    </source>
</evidence>
<sequence>MASRYLQNCLLGTRRLIVGSNGVLQLHSRIVFYHSTEVEGEEISPLEWCDKAFLKLKKLSHTLKEVDLIGGRLVNINDDSIIIDEALERKMHAFKSIVRAFIGIPLMQETMRNNLVASFGNQDQYRTFPRFGKPCEREKLRVTSLTKVADILSISAQQRKLVRHTICPQVTQHRIWMGSLQEILNGLKSDIDVLIHCHRPSKEIRLAQQIVVGSLKFLQSFTSYDDPESTSWMRPRLIKQDVDSIESRKWEDLLEMSTDLINCLDDQKELAFHVSKLMVMKEGLYQIRDVVIDKNIGYKETRHQEYVAQKTLSRSLGHSSQCLFTLLLYYLYGSVKDIEVEVRGGVHTVDGSSNMCLYMGKILTSDEENVVWNGVKQLDKALGLFKFVWETAKMKGDLEVQGHLWCVGTENRSVSYRGIVYFIHGIHLR</sequence>
<dbReference type="Proteomes" id="UP000250235">
    <property type="component" value="Unassembled WGS sequence"/>
</dbReference>